<accession>A0ACB8Q847</accession>
<evidence type="ECO:0000313" key="1">
    <source>
        <dbReference type="EMBL" id="KAI0027979.1"/>
    </source>
</evidence>
<reference evidence="1" key="1">
    <citation type="submission" date="2021-02" db="EMBL/GenBank/DDBJ databases">
        <authorList>
            <consortium name="DOE Joint Genome Institute"/>
            <person name="Ahrendt S."/>
            <person name="Looney B.P."/>
            <person name="Miyauchi S."/>
            <person name="Morin E."/>
            <person name="Drula E."/>
            <person name="Courty P.E."/>
            <person name="Chicoki N."/>
            <person name="Fauchery L."/>
            <person name="Kohler A."/>
            <person name="Kuo A."/>
            <person name="Labutti K."/>
            <person name="Pangilinan J."/>
            <person name="Lipzen A."/>
            <person name="Riley R."/>
            <person name="Andreopoulos W."/>
            <person name="He G."/>
            <person name="Johnson J."/>
            <person name="Barry K.W."/>
            <person name="Grigoriev I.V."/>
            <person name="Nagy L."/>
            <person name="Hibbett D."/>
            <person name="Henrissat B."/>
            <person name="Matheny P.B."/>
            <person name="Labbe J."/>
            <person name="Martin F."/>
        </authorList>
    </citation>
    <scope>NUCLEOTIDE SEQUENCE</scope>
    <source>
        <strain evidence="1">EC-137</strain>
    </source>
</reference>
<protein>
    <submittedName>
        <fullName evidence="1">Uncharacterized protein</fullName>
    </submittedName>
</protein>
<dbReference type="EMBL" id="MU273810">
    <property type="protein sequence ID" value="KAI0027979.1"/>
    <property type="molecule type" value="Genomic_DNA"/>
</dbReference>
<comment type="caution">
    <text evidence="1">The sequence shown here is derived from an EMBL/GenBank/DDBJ whole genome shotgun (WGS) entry which is preliminary data.</text>
</comment>
<keyword evidence="2" id="KW-1185">Reference proteome</keyword>
<sequence length="290" mass="32993">MEDRLYNPSEDDKIFLKSLTGIKDEDKLEKHVISIQQEALKVYPYPCIIFYDFIKPYMARIPAYPDVLHSGRACKGAVLVDLGCGFGNNIRKAVLDGWPVENCVATDLRAVFWEYGHKLFRSTPETFPASFIQGSILDPTIIAEHPPLSIGSDPPTQRPSDLRSLTSLNHLRGHVFICFAGYFFHLFTYDDQARLARALAGLLSPVRGATILGLQVSTGKREPWSLTLGYALMSHSVESWEEMWKEAFRGCEIHVVTNMRPRQGNLTVYGLNSRERGETYYIMEWLVTRR</sequence>
<name>A0ACB8Q847_9AGAM</name>
<proteinExistence type="predicted"/>
<evidence type="ECO:0000313" key="2">
    <source>
        <dbReference type="Proteomes" id="UP000814128"/>
    </source>
</evidence>
<organism evidence="1 2">
    <name type="scientific">Vararia minispora EC-137</name>
    <dbReference type="NCBI Taxonomy" id="1314806"/>
    <lineage>
        <taxon>Eukaryota</taxon>
        <taxon>Fungi</taxon>
        <taxon>Dikarya</taxon>
        <taxon>Basidiomycota</taxon>
        <taxon>Agaricomycotina</taxon>
        <taxon>Agaricomycetes</taxon>
        <taxon>Russulales</taxon>
        <taxon>Lachnocladiaceae</taxon>
        <taxon>Vararia</taxon>
    </lineage>
</organism>
<dbReference type="Proteomes" id="UP000814128">
    <property type="component" value="Unassembled WGS sequence"/>
</dbReference>
<gene>
    <name evidence="1" type="ORF">K488DRAFT_59916</name>
</gene>
<reference evidence="1" key="2">
    <citation type="journal article" date="2022" name="New Phytol.">
        <title>Evolutionary transition to the ectomycorrhizal habit in the genomes of a hyperdiverse lineage of mushroom-forming fungi.</title>
        <authorList>
            <person name="Looney B."/>
            <person name="Miyauchi S."/>
            <person name="Morin E."/>
            <person name="Drula E."/>
            <person name="Courty P.E."/>
            <person name="Kohler A."/>
            <person name="Kuo A."/>
            <person name="LaButti K."/>
            <person name="Pangilinan J."/>
            <person name="Lipzen A."/>
            <person name="Riley R."/>
            <person name="Andreopoulos W."/>
            <person name="He G."/>
            <person name="Johnson J."/>
            <person name="Nolan M."/>
            <person name="Tritt A."/>
            <person name="Barry K.W."/>
            <person name="Grigoriev I.V."/>
            <person name="Nagy L.G."/>
            <person name="Hibbett D."/>
            <person name="Henrissat B."/>
            <person name="Matheny P.B."/>
            <person name="Labbe J."/>
            <person name="Martin F.M."/>
        </authorList>
    </citation>
    <scope>NUCLEOTIDE SEQUENCE</scope>
    <source>
        <strain evidence="1">EC-137</strain>
    </source>
</reference>